<evidence type="ECO:0000313" key="2">
    <source>
        <dbReference type="Proteomes" id="UP000263642"/>
    </source>
</evidence>
<accession>A0A3D3RER5</accession>
<reference evidence="1 2" key="1">
    <citation type="journal article" date="2018" name="Nat. Biotechnol.">
        <title>A standardized bacterial taxonomy based on genome phylogeny substantially revises the tree of life.</title>
        <authorList>
            <person name="Parks D.H."/>
            <person name="Chuvochina M."/>
            <person name="Waite D.W."/>
            <person name="Rinke C."/>
            <person name="Skarshewski A."/>
            <person name="Chaumeil P.A."/>
            <person name="Hugenholtz P."/>
        </authorList>
    </citation>
    <scope>NUCLEOTIDE SEQUENCE [LARGE SCALE GENOMIC DNA]</scope>
    <source>
        <strain evidence="1">UBA9375</strain>
    </source>
</reference>
<organism evidence="1 2">
    <name type="scientific">Gimesia maris</name>
    <dbReference type="NCBI Taxonomy" id="122"/>
    <lineage>
        <taxon>Bacteria</taxon>
        <taxon>Pseudomonadati</taxon>
        <taxon>Planctomycetota</taxon>
        <taxon>Planctomycetia</taxon>
        <taxon>Planctomycetales</taxon>
        <taxon>Planctomycetaceae</taxon>
        <taxon>Gimesia</taxon>
    </lineage>
</organism>
<proteinExistence type="predicted"/>
<evidence type="ECO:0000313" key="1">
    <source>
        <dbReference type="EMBL" id="HCO26588.1"/>
    </source>
</evidence>
<comment type="caution">
    <text evidence="1">The sequence shown here is derived from an EMBL/GenBank/DDBJ whole genome shotgun (WGS) entry which is preliminary data.</text>
</comment>
<sequence length="687" mass="78982">MQGIWSGLDWNSELKEIIFCVELPFWLLMPSCQLPVEYKGFSTTVIIEHEGIEIQRGNQLSRGHSNTIFIGGKTATRDASFSLRDIWGGTLVRTTRALLYINTYAISDAIDALFNCEGPRRLVGHRYFASLAQGHLPIVNEVINAYRRASIDPYANEVTAWDVPRWIVCHHPVFESVSLFPHLINDEYPKIGEGEKENDYFATDEAALKKHLSQSINPGEIEMLDGWSLFHRGRYGDSIRSFVTAIEVLLESEIRRILSERGTPEEEIENRLENTRSNFDKRLEDYRSLSKRRVPGPILHCLPYINGVRLDIELDYTRKLRHRIVHHGHRLDHEFVKPMQRAAETTSWLFDWLLNNGDFESRRNKNHVFFFGLHTSSTLLPCVVENGILIVKPPPWHDPIKSEQIQISFNHVVHTDEILLCTISSSKNGGKDVEHFTKMAFFELGLGEIEDCPYEISEIEQHPISERFFTEHLKQRILFFVLDCAELLDKNHINQVINFLTEKYQDGNGYDHAILVSNDQMDVDWSRRSGEIDETEINKLACPHQLSIIRTADLAKIVLAVINHNWNSELTVSGMLQPGLQGSSPPHSTQLGSIYHFWDKHRIVGIQLEDSQSLSKGDLLALKLSDHYYQHELNDFKIDEENKLTFQIDLQRSQVPIGSKVFLLDQTKSIQVEPENGEIKEESNQES</sequence>
<dbReference type="EMBL" id="DQAY01000163">
    <property type="protein sequence ID" value="HCO26588.1"/>
    <property type="molecule type" value="Genomic_DNA"/>
</dbReference>
<name>A0A3D3RER5_9PLAN</name>
<dbReference type="AlphaFoldDB" id="A0A3D3RER5"/>
<dbReference type="Proteomes" id="UP000263642">
    <property type="component" value="Unassembled WGS sequence"/>
</dbReference>
<gene>
    <name evidence="1" type="ORF">DIT97_27580</name>
</gene>
<protein>
    <submittedName>
        <fullName evidence="1">Uncharacterized protein</fullName>
    </submittedName>
</protein>